<organism evidence="3 4">
    <name type="scientific">Methanothermobacter thermautotrophicus (strain ATCC 29096 / DSM 1053 / JCM 10044 / NBRC 100330 / Delta H)</name>
    <name type="common">Methanobacterium thermoautotrophicum</name>
    <dbReference type="NCBI Taxonomy" id="187420"/>
    <lineage>
        <taxon>Archaea</taxon>
        <taxon>Methanobacteriati</taxon>
        <taxon>Methanobacteriota</taxon>
        <taxon>Methanomada group</taxon>
        <taxon>Methanobacteria</taxon>
        <taxon>Methanobacteriales</taxon>
        <taxon>Methanobacteriaceae</taxon>
        <taxon>Methanothermobacter</taxon>
    </lineage>
</organism>
<dbReference type="PDB" id="9AR1">
    <property type="method" value="X-ray"/>
    <property type="resolution" value="1.97 A"/>
    <property type="chains" value="A/B=22-334"/>
</dbReference>
<dbReference type="EnsemblBacteria" id="AAB84879">
    <property type="protein sequence ID" value="AAB84879"/>
    <property type="gene ID" value="MTH_373"/>
</dbReference>
<protein>
    <submittedName>
        <fullName evidence="3">dTDP-glucose 4,6-dehydratase related protein</fullName>
    </submittedName>
</protein>
<feature type="binding site" evidence="5 6">
    <location>
        <position position="223"/>
    </location>
    <ligand>
        <name>UDP</name>
        <dbReference type="ChEBI" id="CHEBI:58223"/>
    </ligand>
</feature>
<feature type="binding site" evidence="6">
    <location>
        <position position="96"/>
    </location>
    <ligand>
        <name>UDP-alpha-D-xylose</name>
        <dbReference type="ChEBI" id="CHEBI:57632"/>
    </ligand>
</feature>
<feature type="binding site" evidence="5 6">
    <location>
        <position position="206"/>
    </location>
    <ligand>
        <name>UDP</name>
        <dbReference type="ChEBI" id="CHEBI:58223"/>
    </ligand>
</feature>
<dbReference type="PIR" id="C69148">
    <property type="entry name" value="C69148"/>
</dbReference>
<dbReference type="InterPro" id="IPR036291">
    <property type="entry name" value="NAD(P)-bd_dom_sf"/>
</dbReference>
<evidence type="ECO:0007829" key="5">
    <source>
        <dbReference type="PDB" id="8W3U"/>
    </source>
</evidence>
<feature type="binding site" evidence="5 6">
    <location>
        <position position="68"/>
    </location>
    <ligand>
        <name>NAD(+)</name>
        <dbReference type="ChEBI" id="CHEBI:57540"/>
    </ligand>
</feature>
<feature type="binding site" evidence="5 6">
    <location>
        <position position="36"/>
    </location>
    <ligand>
        <name>NAD(+)</name>
        <dbReference type="ChEBI" id="CHEBI:57540"/>
    </ligand>
</feature>
<dbReference type="PANTHER" id="PTHR43000">
    <property type="entry name" value="DTDP-D-GLUCOSE 4,6-DEHYDRATASE-RELATED"/>
    <property type="match status" value="1"/>
</dbReference>
<feature type="binding site" evidence="5 6">
    <location>
        <position position="167"/>
    </location>
    <ligand>
        <name>NAD(+)</name>
        <dbReference type="ChEBI" id="CHEBI:57540"/>
    </ligand>
</feature>
<proteinExistence type="evidence at protein level"/>
<evidence type="ECO:0000256" key="1">
    <source>
        <dbReference type="ARBA" id="ARBA00007637"/>
    </source>
</evidence>
<feature type="binding site" evidence="5 6">
    <location>
        <position position="193"/>
    </location>
    <ligand>
        <name>NAD(+)</name>
        <dbReference type="ChEBI" id="CHEBI:57540"/>
    </ligand>
</feature>
<evidence type="ECO:0000313" key="4">
    <source>
        <dbReference type="Proteomes" id="UP000005223"/>
    </source>
</evidence>
<reference evidence="3 4" key="1">
    <citation type="journal article" date="1997" name="J. Bacteriol.">
        <title>Complete genome sequence of Methanobacterium thermoautotrophicum deltaH: functional analysis and comparative genomics.</title>
        <authorList>
            <person name="Smith D.R."/>
            <person name="Doucette-Stamm L.A."/>
            <person name="Deloughery C."/>
            <person name="Lee H.-M."/>
            <person name="Dubois J."/>
            <person name="Aldredge T."/>
            <person name="Bashirzadeh R."/>
            <person name="Blakely D."/>
            <person name="Cook R."/>
            <person name="Gilbert K."/>
            <person name="Harrison D."/>
            <person name="Hoang L."/>
            <person name="Keagle P."/>
            <person name="Lumm W."/>
            <person name="Pothier B."/>
            <person name="Qiu D."/>
            <person name="Spadafora R."/>
            <person name="Vicare R."/>
            <person name="Wang Y."/>
            <person name="Wierzbowski J."/>
            <person name="Gibson R."/>
            <person name="Jiwani N."/>
            <person name="Caruso A."/>
            <person name="Bush D."/>
            <person name="Safer H."/>
            <person name="Patwell D."/>
            <person name="Prabhakar S."/>
            <person name="McDougall S."/>
            <person name="Shimer G."/>
            <person name="Goyal A."/>
            <person name="Pietrovski S."/>
            <person name="Church G.M."/>
            <person name="Daniels C.J."/>
            <person name="Mao J.-i."/>
            <person name="Rice P."/>
            <person name="Nolling J."/>
            <person name="Reeve J.N."/>
        </authorList>
    </citation>
    <scope>NUCLEOTIDE SEQUENCE [LARGE SCALE GENOMIC DNA]</scope>
    <source>
        <strain evidence="4">ATCC 29096 / DSM 1053 / JCM 10044 / NBRC 100330 / Delta H</strain>
    </source>
</reference>
<evidence type="ECO:0000313" key="3">
    <source>
        <dbReference type="EMBL" id="AAB84879.1"/>
    </source>
</evidence>
<feature type="domain" description="NAD-dependent epimerase/dehydratase" evidence="2">
    <location>
        <begin position="27"/>
        <end position="256"/>
    </location>
</feature>
<feature type="binding site" evidence="5 6">
    <location>
        <position position="55"/>
    </location>
    <ligand>
        <name>NAD(+)</name>
        <dbReference type="ChEBI" id="CHEBI:57540"/>
    </ligand>
</feature>
<dbReference type="PaxDb" id="187420-MTH_373"/>
<dbReference type="Proteomes" id="UP000005223">
    <property type="component" value="Chromosome"/>
</dbReference>
<feature type="binding site" evidence="5 6">
    <location>
        <position position="92"/>
    </location>
    <ligand>
        <name>NAD(+)</name>
        <dbReference type="ChEBI" id="CHEBI:57540"/>
    </ligand>
</feature>
<reference evidence="5 6" key="2">
    <citation type="submission" date="2024-02" db="PDB data bank">
        <title>Structurally characterizing epimerases from the thermophilic pseudomurein-containing methanogen Methanothermobacter thermautotrophicus delta H.</title>
        <authorList>
            <person name="Carbone V."/>
            <person name="Schofield L.R."/>
            <person name="Sutherland-Smith A.J."/>
            <person name="Ronimus R.S."/>
        </authorList>
    </citation>
    <scope>X-RAY CRYSTALLOGRAPHY (1.97 ANGSTROMS) OF 22-334 IN COMPLEX WITH NAD(+); UDP AND UDP-ALPHA-D-XYLOSE</scope>
</reference>
<feature type="binding site" evidence="5 6">
    <location>
        <position position="296"/>
    </location>
    <ligand>
        <name>UDP</name>
        <dbReference type="ChEBI" id="CHEBI:58223"/>
    </ligand>
</feature>
<dbReference type="SMR" id="O26473"/>
<dbReference type="Gene3D" id="3.40.50.720">
    <property type="entry name" value="NAD(P)-binding Rossmann-like Domain"/>
    <property type="match status" value="1"/>
</dbReference>
<feature type="binding site" evidence="5 6">
    <location>
        <position position="96"/>
    </location>
    <ligand>
        <name>UDP</name>
        <dbReference type="ChEBI" id="CHEBI:58223"/>
    </ligand>
</feature>
<feature type="binding site" evidence="5 6">
    <location>
        <position position="69"/>
    </location>
    <ligand>
        <name>NAD(+)</name>
        <dbReference type="ChEBI" id="CHEBI:57540"/>
    </ligand>
</feature>
<dbReference type="InParanoid" id="O26473"/>
<feature type="binding site" evidence="6">
    <location>
        <position position="163"/>
    </location>
    <ligand>
        <name>NAD(+)</name>
        <dbReference type="ChEBI" id="CHEBI:57540"/>
    </ligand>
</feature>
<dbReference type="PDB" id="8W3U">
    <property type="method" value="X-ray"/>
    <property type="resolution" value="2.00 A"/>
    <property type="chains" value="A/B=22-334"/>
</dbReference>
<accession>O26473</accession>
<feature type="binding site" evidence="6">
    <location>
        <position position="228"/>
    </location>
    <ligand>
        <name>UDP-alpha-D-xylose</name>
        <dbReference type="ChEBI" id="CHEBI:57632"/>
    </ligand>
</feature>
<feature type="binding site" evidence="6">
    <location>
        <position position="221"/>
    </location>
    <ligand>
        <name>UDP-alpha-D-xylose</name>
        <dbReference type="ChEBI" id="CHEBI:57632"/>
    </ligand>
</feature>
<feature type="binding site" evidence="5 6">
    <location>
        <position position="35"/>
    </location>
    <ligand>
        <name>NAD(+)</name>
        <dbReference type="ChEBI" id="CHEBI:57540"/>
    </ligand>
</feature>
<gene>
    <name evidence="3" type="ordered locus">MTH_373</name>
</gene>
<feature type="binding site" evidence="5 6">
    <location>
        <position position="192"/>
    </location>
    <ligand>
        <name>UDP</name>
        <dbReference type="ChEBI" id="CHEBI:58223"/>
    </ligand>
</feature>
<keyword evidence="5 6" id="KW-0002">3D-structure</keyword>
<evidence type="ECO:0007829" key="6">
    <source>
        <dbReference type="PDB" id="9AR1"/>
    </source>
</evidence>
<feature type="binding site" evidence="6">
    <location>
        <position position="226"/>
    </location>
    <ligand>
        <name>UDP</name>
        <dbReference type="ChEBI" id="CHEBI:58223"/>
    </ligand>
</feature>
<feature type="binding site" evidence="6">
    <location>
        <position position="191"/>
    </location>
    <ligand>
        <name>NAD(+)</name>
        <dbReference type="ChEBI" id="CHEBI:57540"/>
    </ligand>
</feature>
<feature type="binding site" evidence="6">
    <location>
        <position position="192"/>
    </location>
    <ligand>
        <name>UDP-alpha-D-xylose</name>
        <dbReference type="ChEBI" id="CHEBI:57632"/>
    </ligand>
</feature>
<dbReference type="AlphaFoldDB" id="O26473"/>
<feature type="binding site" evidence="6">
    <location>
        <position position="109"/>
    </location>
    <ligand>
        <name>NAD(+)</name>
        <dbReference type="ChEBI" id="CHEBI:57540"/>
    </ligand>
</feature>
<feature type="binding site" evidence="5 6">
    <location>
        <position position="221"/>
    </location>
    <ligand>
        <name>UDP</name>
        <dbReference type="ChEBI" id="CHEBI:58223"/>
    </ligand>
</feature>
<dbReference type="InterPro" id="IPR001509">
    <property type="entry name" value="Epimerase_deHydtase"/>
</dbReference>
<dbReference type="EMBL" id="AE000666">
    <property type="protein sequence ID" value="AAB84879.1"/>
    <property type="molecule type" value="Genomic_DNA"/>
</dbReference>
<feature type="binding site" evidence="5 6">
    <location>
        <position position="90"/>
    </location>
    <ligand>
        <name>NAD(+)</name>
        <dbReference type="ChEBI" id="CHEBI:57540"/>
    </ligand>
</feature>
<dbReference type="STRING" id="187420.MTH_373"/>
<feature type="binding site" evidence="5 6">
    <location>
        <position position="289"/>
    </location>
    <ligand>
        <name>UDP</name>
        <dbReference type="ChEBI" id="CHEBI:58223"/>
    </ligand>
</feature>
<keyword evidence="4" id="KW-1185">Reference proteome</keyword>
<feature type="binding site" evidence="6">
    <location>
        <position position="289"/>
    </location>
    <ligand>
        <name>UDP-alpha-D-xylose</name>
        <dbReference type="ChEBI" id="CHEBI:57632"/>
    </ligand>
</feature>
<name>O26473_METTH</name>
<sequence length="334" mass="39156">MLPGKPLFLQGKSSKIGSDANMETQRILVTGGAGFIGTNLVNELRNRGHEVLAVDLMHTEREDYMRADVREYRQVERIFEEDKFDYVYHLAAEYGRWNGEDYYENLWKTNVIGTKHMLRMQEKLGFRMIFFSSAEVYGDYSGLMSEDVMVKNPISDTYQMNDYAITKWAGELMCMNSAEMFGTETVRVRPVNCYGPHEKYSPYKGFIPIFIYHALHRKPYTVYKGHKRIIDYVEDSVRTFANIVDNFIPGEVYNVGGRTEWEHDIKEYSDMVLEAVGIDDSIVTYRESEPFTTKVKTMDFSKAIRDLKHDPQVPPEEGIRRTVEWMKWYYRIED</sequence>
<feature type="binding site" evidence="6">
    <location>
        <position position="296"/>
    </location>
    <ligand>
        <name>UDP-alpha-D-xylose</name>
        <dbReference type="ChEBI" id="CHEBI:57632"/>
    </ligand>
</feature>
<dbReference type="PATRIC" id="fig|187420.15.peg.342"/>
<dbReference type="Pfam" id="PF01370">
    <property type="entry name" value="Epimerase"/>
    <property type="match status" value="1"/>
</dbReference>
<dbReference type="SUPFAM" id="SSF51735">
    <property type="entry name" value="NAD(P)-binding Rossmann-fold domains"/>
    <property type="match status" value="1"/>
</dbReference>
<dbReference type="GO" id="GO:0000166">
    <property type="term" value="F:nucleotide binding"/>
    <property type="evidence" value="ECO:0007669"/>
    <property type="project" value="UniProtKB-KW"/>
</dbReference>
<feature type="binding site" evidence="5 6">
    <location>
        <position position="228"/>
    </location>
    <ligand>
        <name>UDP</name>
        <dbReference type="ChEBI" id="CHEBI:58223"/>
    </ligand>
</feature>
<dbReference type="KEGG" id="mth:MTH_373"/>
<dbReference type="HOGENOM" id="CLU_007383_1_7_2"/>
<evidence type="ECO:0000259" key="2">
    <source>
        <dbReference type="Pfam" id="PF01370"/>
    </source>
</evidence>
<feature type="binding site" evidence="6">
    <location>
        <position position="206"/>
    </location>
    <ligand>
        <name>UDP-alpha-D-xylose</name>
        <dbReference type="ChEBI" id="CHEBI:57632"/>
    </ligand>
</feature>
<comment type="similarity">
    <text evidence="1">Belongs to the NAD(P)-dependent epimerase/dehydratase family.</text>
</comment>
<feature type="binding site" evidence="6">
    <location>
        <position position="223"/>
    </location>
    <ligand>
        <name>UDP-alpha-D-xylose</name>
        <dbReference type="ChEBI" id="CHEBI:57632"/>
    </ligand>
</feature>
<keyword evidence="5 6" id="KW-0547">Nucleotide-binding</keyword>